<protein>
    <submittedName>
        <fullName evidence="2">Uncharacterized protein</fullName>
    </submittedName>
</protein>
<accession>A0AAN9HXJ8</accession>
<reference evidence="2 3" key="1">
    <citation type="submission" date="2024-01" db="EMBL/GenBank/DDBJ databases">
        <title>The genomes of 5 underutilized Papilionoideae crops provide insights into root nodulation and disease resistanc.</title>
        <authorList>
            <person name="Yuan L."/>
        </authorList>
    </citation>
    <scope>NUCLEOTIDE SEQUENCE [LARGE SCALE GENOMIC DNA]</scope>
    <source>
        <strain evidence="2">ZHUSHIDOU_FW_LH</strain>
        <tissue evidence="2">Leaf</tissue>
    </source>
</reference>
<evidence type="ECO:0000256" key="1">
    <source>
        <dbReference type="SAM" id="MobiDB-lite"/>
    </source>
</evidence>
<evidence type="ECO:0000313" key="3">
    <source>
        <dbReference type="Proteomes" id="UP001372338"/>
    </source>
</evidence>
<feature type="region of interest" description="Disordered" evidence="1">
    <location>
        <begin position="1"/>
        <end position="32"/>
    </location>
</feature>
<organism evidence="2 3">
    <name type="scientific">Crotalaria pallida</name>
    <name type="common">Smooth rattlebox</name>
    <name type="synonym">Crotalaria striata</name>
    <dbReference type="NCBI Taxonomy" id="3830"/>
    <lineage>
        <taxon>Eukaryota</taxon>
        <taxon>Viridiplantae</taxon>
        <taxon>Streptophyta</taxon>
        <taxon>Embryophyta</taxon>
        <taxon>Tracheophyta</taxon>
        <taxon>Spermatophyta</taxon>
        <taxon>Magnoliopsida</taxon>
        <taxon>eudicotyledons</taxon>
        <taxon>Gunneridae</taxon>
        <taxon>Pentapetalae</taxon>
        <taxon>rosids</taxon>
        <taxon>fabids</taxon>
        <taxon>Fabales</taxon>
        <taxon>Fabaceae</taxon>
        <taxon>Papilionoideae</taxon>
        <taxon>50 kb inversion clade</taxon>
        <taxon>genistoids sensu lato</taxon>
        <taxon>core genistoids</taxon>
        <taxon>Crotalarieae</taxon>
        <taxon>Crotalaria</taxon>
    </lineage>
</organism>
<dbReference type="Proteomes" id="UP001372338">
    <property type="component" value="Unassembled WGS sequence"/>
</dbReference>
<gene>
    <name evidence="2" type="ORF">RIF29_32167</name>
</gene>
<dbReference type="EMBL" id="JAYWIO010000006">
    <property type="protein sequence ID" value="KAK7257872.1"/>
    <property type="molecule type" value="Genomic_DNA"/>
</dbReference>
<dbReference type="AlphaFoldDB" id="A0AAN9HXJ8"/>
<evidence type="ECO:0000313" key="2">
    <source>
        <dbReference type="EMBL" id="KAK7257872.1"/>
    </source>
</evidence>
<name>A0AAN9HXJ8_CROPI</name>
<comment type="caution">
    <text evidence="2">The sequence shown here is derived from an EMBL/GenBank/DDBJ whole genome shotgun (WGS) entry which is preliminary data.</text>
</comment>
<proteinExistence type="predicted"/>
<sequence>MANETTKTHSMDPNPFSRPMDPNKVDLRSGELYNEEPNPSLMVVVFFSWRQHGCETEIGILDHGVQADGVMVFNLGCGALLMPMRVNDDEVAHVSEVMSCIQLPSS</sequence>
<feature type="compositionally biased region" description="Basic and acidic residues" evidence="1">
    <location>
        <begin position="1"/>
        <end position="10"/>
    </location>
</feature>
<keyword evidence="3" id="KW-1185">Reference proteome</keyword>